<keyword evidence="3" id="KW-0813">Transport</keyword>
<comment type="caution">
    <text evidence="13">The sequence shown here is derived from an EMBL/GenBank/DDBJ whole genome shotgun (WGS) entry which is preliminary data.</text>
</comment>
<accession>A0A9W8E9D9</accession>
<feature type="transmembrane region" description="Helical" evidence="9">
    <location>
        <begin position="532"/>
        <end position="558"/>
    </location>
</feature>
<keyword evidence="14" id="KW-1185">Reference proteome</keyword>
<comment type="subcellular location">
    <subcellularLocation>
        <location evidence="1">Membrane</location>
        <topology evidence="1">Multi-pass membrane protein</topology>
    </subcellularLocation>
</comment>
<evidence type="ECO:0000256" key="7">
    <source>
        <dbReference type="SAM" id="Coils"/>
    </source>
</evidence>
<keyword evidence="7" id="KW-0175">Coiled coil</keyword>
<sequence length="971" mass="110123">MAFLEHFRRDLILDTLTSGNSDKEGQENLSLGGLLTQTGINAAICAGLVVLFCVLRPTNGAVYARRVKHAPPEKKPPRLGINPFAWIMPIIRVSHHDMYHMIGLDGMLLLRFLLGTFLIFLVLTVAGAGFLVPVNYLKGVIDEKAGFDINTFPIRRFNLENMTALQWITAHLVVAYGVSMVLWVVIFLNNRYFIRKRQEYYQSEDYLSSVHSRTLLVTQLPNSLRDDRDLTEYMRELTPSHPVTHAAVGRELGDLPKLVTRHTEYIQKLERTLTSYLRDENSLDKPRPTVKVKDQTVDAINHYTQELEAIEQDIKAQKSSIVNNQATNYGFVVYINAYEAHQALKTIRKSGTGGQRFRIQDAPAPKDIIWSNLALPQAMVRTRKIVFRFLFAVFCCCATIPTSLLSLVTSVSSLRQLFPESQAWFDANQKTASLWQTLVSPLFLAIYFMILPVVFRFIARLQGIHTKTAVERSVMKKMYIYWMFSQVVVFTMTSVLSSLIPLVSKGDITVGQLFESLAPEIIKSLSRTSSFWINYVALRCINNFIELAQVFSLILLFSRRYLTKPTPRQVKMLSRPQEFDIGVVYAHFLFLLIMTLFFAVYAPIILPVGMMTFGCGYVVFKYQLMYVYNTRVQTAGRMWENVVNRIFFAMILFQLFVLLFLRLRIQEFNALSYMNQWVLAIPLPIITLLIAIGHWFWMRSRIRYMNHEISDGRFVDCTKENQYIWDRYLRPLIKEAETTPVVDQKVKHLLPLVYQGRQSVLLEGKGEGGVLGAGNIIPGTNLRYDFQDINSEGASMVGDYSDNSMIYGGGYGGSEYEMNALGHPNPYGGATMAETKHAPHLPGYQDYTGHPGGDPANAMYGSGYYNNGGGSQSTMLTTRQGPYNPYQPSGQLAPNEFPSTGGFQPPNAHQSYTVSQLYDDYYSPVGGDRAPSTLGREHQPSDGHYPPQQQPSQHHHGSAETVWKTQNNNYI</sequence>
<dbReference type="InterPro" id="IPR045122">
    <property type="entry name" value="Csc1-like"/>
</dbReference>
<dbReference type="Pfam" id="PF13967">
    <property type="entry name" value="RSN1_TM"/>
    <property type="match status" value="1"/>
</dbReference>
<keyword evidence="5 9" id="KW-1133">Transmembrane helix</keyword>
<keyword evidence="4 9" id="KW-0812">Transmembrane</keyword>
<feature type="transmembrane region" description="Helical" evidence="9">
    <location>
        <begin position="479"/>
        <end position="500"/>
    </location>
</feature>
<dbReference type="InterPro" id="IPR027815">
    <property type="entry name" value="CSC1/OSCA1-like_cyt"/>
</dbReference>
<evidence type="ECO:0000313" key="13">
    <source>
        <dbReference type="EMBL" id="KAJ1969952.1"/>
    </source>
</evidence>
<keyword evidence="6 9" id="KW-0472">Membrane</keyword>
<feature type="domain" description="CSC1/OSCA1-like 7TM region" evidence="10">
    <location>
        <begin position="383"/>
        <end position="659"/>
    </location>
</feature>
<feature type="transmembrane region" description="Helical" evidence="9">
    <location>
        <begin position="677"/>
        <end position="697"/>
    </location>
</feature>
<feature type="domain" description="CSC1/OSCA1-like N-terminal transmembrane" evidence="11">
    <location>
        <begin position="34"/>
        <end position="187"/>
    </location>
</feature>
<dbReference type="EMBL" id="JANBPY010000012">
    <property type="protein sequence ID" value="KAJ1969952.1"/>
    <property type="molecule type" value="Genomic_DNA"/>
</dbReference>
<feature type="transmembrane region" description="Helical" evidence="9">
    <location>
        <begin position="434"/>
        <end position="458"/>
    </location>
</feature>
<gene>
    <name evidence="13" type="ORF">IWQ62_000293</name>
</gene>
<dbReference type="Proteomes" id="UP001150925">
    <property type="component" value="Unassembled WGS sequence"/>
</dbReference>
<feature type="compositionally biased region" description="Polar residues" evidence="8">
    <location>
        <begin position="872"/>
        <end position="916"/>
    </location>
</feature>
<evidence type="ECO:0000256" key="9">
    <source>
        <dbReference type="SAM" id="Phobius"/>
    </source>
</evidence>
<evidence type="ECO:0000313" key="14">
    <source>
        <dbReference type="Proteomes" id="UP001150925"/>
    </source>
</evidence>
<organism evidence="13 14">
    <name type="scientific">Dispira parvispora</name>
    <dbReference type="NCBI Taxonomy" id="1520584"/>
    <lineage>
        <taxon>Eukaryota</taxon>
        <taxon>Fungi</taxon>
        <taxon>Fungi incertae sedis</taxon>
        <taxon>Zoopagomycota</taxon>
        <taxon>Kickxellomycotina</taxon>
        <taxon>Dimargaritomycetes</taxon>
        <taxon>Dimargaritales</taxon>
        <taxon>Dimargaritaceae</taxon>
        <taxon>Dispira</taxon>
    </lineage>
</organism>
<feature type="transmembrane region" description="Helical" evidence="9">
    <location>
        <begin position="604"/>
        <end position="622"/>
    </location>
</feature>
<feature type="transmembrane region" description="Helical" evidence="9">
    <location>
        <begin position="579"/>
        <end position="598"/>
    </location>
</feature>
<proteinExistence type="inferred from homology"/>
<feature type="transmembrane region" description="Helical" evidence="9">
    <location>
        <begin position="642"/>
        <end position="665"/>
    </location>
</feature>
<dbReference type="InterPro" id="IPR003864">
    <property type="entry name" value="CSC1/OSCA1-like_7TM"/>
</dbReference>
<comment type="similarity">
    <text evidence="2">Belongs to the CSC1 (TC 1.A.17) family.</text>
</comment>
<dbReference type="Pfam" id="PF02714">
    <property type="entry name" value="RSN1_7TM"/>
    <property type="match status" value="1"/>
</dbReference>
<evidence type="ECO:0000256" key="8">
    <source>
        <dbReference type="SAM" id="MobiDB-lite"/>
    </source>
</evidence>
<evidence type="ECO:0000256" key="4">
    <source>
        <dbReference type="ARBA" id="ARBA00022692"/>
    </source>
</evidence>
<name>A0A9W8E9D9_9FUNG</name>
<evidence type="ECO:0000259" key="10">
    <source>
        <dbReference type="Pfam" id="PF02714"/>
    </source>
</evidence>
<evidence type="ECO:0000259" key="11">
    <source>
        <dbReference type="Pfam" id="PF13967"/>
    </source>
</evidence>
<evidence type="ECO:0008006" key="15">
    <source>
        <dbReference type="Google" id="ProtNLM"/>
    </source>
</evidence>
<dbReference type="GO" id="GO:0005227">
    <property type="term" value="F:calcium-activated cation channel activity"/>
    <property type="evidence" value="ECO:0007669"/>
    <property type="project" value="InterPro"/>
</dbReference>
<evidence type="ECO:0000256" key="3">
    <source>
        <dbReference type="ARBA" id="ARBA00022448"/>
    </source>
</evidence>
<feature type="transmembrane region" description="Helical" evidence="9">
    <location>
        <begin position="34"/>
        <end position="55"/>
    </location>
</feature>
<feature type="transmembrane region" description="Helical" evidence="9">
    <location>
        <begin position="108"/>
        <end position="132"/>
    </location>
</feature>
<dbReference type="PANTHER" id="PTHR13018">
    <property type="entry name" value="PROBABLE MEMBRANE PROTEIN DUF221-RELATED"/>
    <property type="match status" value="1"/>
</dbReference>
<feature type="coiled-coil region" evidence="7">
    <location>
        <begin position="293"/>
        <end position="320"/>
    </location>
</feature>
<evidence type="ECO:0000256" key="5">
    <source>
        <dbReference type="ARBA" id="ARBA00022989"/>
    </source>
</evidence>
<feature type="transmembrane region" description="Helical" evidence="9">
    <location>
        <begin position="389"/>
        <end position="414"/>
    </location>
</feature>
<evidence type="ECO:0000259" key="12">
    <source>
        <dbReference type="Pfam" id="PF14703"/>
    </source>
</evidence>
<dbReference type="AlphaFoldDB" id="A0A9W8E9D9"/>
<feature type="transmembrane region" description="Helical" evidence="9">
    <location>
        <begin position="164"/>
        <end position="188"/>
    </location>
</feature>
<dbReference type="GO" id="GO:0005886">
    <property type="term" value="C:plasma membrane"/>
    <property type="evidence" value="ECO:0007669"/>
    <property type="project" value="TreeGrafter"/>
</dbReference>
<dbReference type="InterPro" id="IPR032880">
    <property type="entry name" value="CSC1/OSCA1-like_N"/>
</dbReference>
<dbReference type="Pfam" id="PF14703">
    <property type="entry name" value="PHM7_cyt"/>
    <property type="match status" value="1"/>
</dbReference>
<feature type="region of interest" description="Disordered" evidence="8">
    <location>
        <begin position="871"/>
        <end position="971"/>
    </location>
</feature>
<feature type="domain" description="CSC1/OSCA1-like cytosolic" evidence="12">
    <location>
        <begin position="212"/>
        <end position="372"/>
    </location>
</feature>
<evidence type="ECO:0000256" key="2">
    <source>
        <dbReference type="ARBA" id="ARBA00007779"/>
    </source>
</evidence>
<evidence type="ECO:0000256" key="6">
    <source>
        <dbReference type="ARBA" id="ARBA00023136"/>
    </source>
</evidence>
<evidence type="ECO:0000256" key="1">
    <source>
        <dbReference type="ARBA" id="ARBA00004141"/>
    </source>
</evidence>
<reference evidence="13" key="1">
    <citation type="submission" date="2022-07" db="EMBL/GenBank/DDBJ databases">
        <title>Phylogenomic reconstructions and comparative analyses of Kickxellomycotina fungi.</title>
        <authorList>
            <person name="Reynolds N.K."/>
            <person name="Stajich J.E."/>
            <person name="Barry K."/>
            <person name="Grigoriev I.V."/>
            <person name="Crous P."/>
            <person name="Smith M.E."/>
        </authorList>
    </citation>
    <scope>NUCLEOTIDE SEQUENCE</scope>
    <source>
        <strain evidence="13">RSA 1196</strain>
    </source>
</reference>
<dbReference type="OrthoDB" id="2150324at2759"/>
<dbReference type="PANTHER" id="PTHR13018:SF149">
    <property type="entry name" value="DOMAIN PROTEIN, PUTATIVE (AFU_ORTHOLOGUE AFUA_3G11660)-RELATED"/>
    <property type="match status" value="1"/>
</dbReference>
<protein>
    <recommendedName>
        <fullName evidence="15">DUF221-domain-containing protein</fullName>
    </recommendedName>
</protein>